<organism evidence="2 4">
    <name type="scientific">Camelina sativa</name>
    <name type="common">False flax</name>
    <name type="synonym">Myagrum sativum</name>
    <dbReference type="NCBI Taxonomy" id="90675"/>
    <lineage>
        <taxon>Eukaryota</taxon>
        <taxon>Viridiplantae</taxon>
        <taxon>Streptophyta</taxon>
        <taxon>Embryophyta</taxon>
        <taxon>Tracheophyta</taxon>
        <taxon>Spermatophyta</taxon>
        <taxon>Magnoliopsida</taxon>
        <taxon>eudicotyledons</taxon>
        <taxon>Gunneridae</taxon>
        <taxon>Pentapetalae</taxon>
        <taxon>rosids</taxon>
        <taxon>malvids</taxon>
        <taxon>Brassicales</taxon>
        <taxon>Brassicaceae</taxon>
        <taxon>Camelineae</taxon>
        <taxon>Camelina</taxon>
    </lineage>
</organism>
<protein>
    <submittedName>
        <fullName evidence="3 4">F-box protein At1g67623</fullName>
    </submittedName>
</protein>
<dbReference type="InterPro" id="IPR011990">
    <property type="entry name" value="TPR-like_helical_dom_sf"/>
</dbReference>
<reference evidence="2" key="2">
    <citation type="journal article" date="2014" name="Nat. Commun.">
        <title>The emerging biofuel crop Camelina sativa retains a highly undifferentiated hexaploid genome structure.</title>
        <authorList>
            <person name="Kagale S."/>
            <person name="Koh C."/>
            <person name="Nixon J."/>
            <person name="Bollina V."/>
            <person name="Clarke W.E."/>
            <person name="Tuteja R."/>
            <person name="Spillane C."/>
            <person name="Robinson S.J."/>
            <person name="Links M.G."/>
            <person name="Clarke C."/>
            <person name="Higgins E.E."/>
            <person name="Huebert T."/>
            <person name="Sharpe A.G."/>
            <person name="Parkin I.A."/>
        </authorList>
    </citation>
    <scope>NUCLEOTIDE SEQUENCE [LARGE SCALE GENOMIC DNA]</scope>
    <source>
        <strain evidence="2">r\DH55</strain>
    </source>
</reference>
<keyword evidence="2" id="KW-1185">Reference proteome</keyword>
<dbReference type="GeneID" id="104789662"/>
<gene>
    <name evidence="4" type="primary">LOC104789662</name>
    <name evidence="3" type="synonym">LOC104773891</name>
</gene>
<reference evidence="2" key="1">
    <citation type="journal article" date="1997" name="Nucleic Acids Res.">
        <title>tRNAscan-SE: a program for improved detection of transfer RNA genes in genomic sequence.</title>
        <authorList>
            <person name="Lowe T.M."/>
            <person name="Eddy S.R."/>
        </authorList>
    </citation>
    <scope>NUCLEOTIDE SEQUENCE [LARGE SCALE GENOMIC DNA]</scope>
    <source>
        <strain evidence="2">r\DH55</strain>
    </source>
</reference>
<dbReference type="PANTHER" id="PTHR33784:SF10">
    <property type="entry name" value="F-BOX PROTEIN"/>
    <property type="match status" value="1"/>
</dbReference>
<dbReference type="Gene3D" id="1.25.40.10">
    <property type="entry name" value="Tetratricopeptide repeat domain"/>
    <property type="match status" value="1"/>
</dbReference>
<dbReference type="SUPFAM" id="SSF81901">
    <property type="entry name" value="HCP-like"/>
    <property type="match status" value="1"/>
</dbReference>
<dbReference type="RefSeq" id="XP_010496860.1">
    <property type="nucleotide sequence ID" value="XM_010498558.1"/>
</dbReference>
<dbReference type="GeneID" id="104773891"/>
<evidence type="ECO:0000313" key="3">
    <source>
        <dbReference type="RefSeq" id="XP_010496860.1"/>
    </source>
</evidence>
<feature type="domain" description="At2g35280-like TPR" evidence="1">
    <location>
        <begin position="96"/>
        <end position="203"/>
    </location>
</feature>
<evidence type="ECO:0000313" key="4">
    <source>
        <dbReference type="RefSeq" id="XP_010513628.1"/>
    </source>
</evidence>
<evidence type="ECO:0000259" key="1">
    <source>
        <dbReference type="Pfam" id="PF23310"/>
    </source>
</evidence>
<dbReference type="RefSeq" id="XP_010513628.1">
    <property type="nucleotide sequence ID" value="XM_010515326.1"/>
</dbReference>
<reference evidence="3 4" key="3">
    <citation type="submission" date="2025-05" db="UniProtKB">
        <authorList>
            <consortium name="RefSeq"/>
        </authorList>
    </citation>
    <scope>IDENTIFICATION</scope>
    <source>
        <tissue evidence="3 4">Leaf</tissue>
    </source>
</reference>
<dbReference type="PANTHER" id="PTHR33784">
    <property type="entry name" value="OS05G0482100 PROTEIN"/>
    <property type="match status" value="1"/>
</dbReference>
<sequence>MVLLYFSSQAKQKQKGVKHVTLPSVHGYNSKWIVIDYGKFLVHALDGDCIMNQLLDIISVISSSLSEVRNLRLVSKPFRRICDDGYVLRRLSLQETPLFPWHRDHETFSNFFKRCRKNGNPEALYRKGFIYYFLQNRDQKGLKYLAKAAEKGHKEAKYVYGLILICLGGQTKQKGFKILSSVTKPLLSTTIDELMELRYKIEKIRDSEWDRANPVMEQLKTVYVREKCKCDGKTMMFLARNCDWHPYNEDSNDIKTSSACEFCLWHHEVELFCRRI</sequence>
<dbReference type="InterPro" id="IPR040338">
    <property type="entry name" value="At1g67623-like"/>
</dbReference>
<dbReference type="Proteomes" id="UP000694864">
    <property type="component" value="Chromosome 5"/>
</dbReference>
<evidence type="ECO:0000313" key="2">
    <source>
        <dbReference type="Proteomes" id="UP000694864"/>
    </source>
</evidence>
<dbReference type="InterPro" id="IPR057136">
    <property type="entry name" value="At2g35280_TPR_dom"/>
</dbReference>
<proteinExistence type="predicted"/>
<dbReference type="Pfam" id="PF23310">
    <property type="entry name" value="TPR_27"/>
    <property type="match status" value="1"/>
</dbReference>
<accession>A0ABM0ZC57</accession>
<name>A0ABM0ZC57_CAMSA</name>